<dbReference type="RefSeq" id="WP_183321412.1">
    <property type="nucleotide sequence ID" value="NZ_JACHVQ010000002.1"/>
</dbReference>
<dbReference type="PANTHER" id="PTHR43384">
    <property type="entry name" value="SEPTUM SITE-DETERMINING PROTEIN MIND HOMOLOG, CHLOROPLASTIC-RELATED"/>
    <property type="match status" value="1"/>
</dbReference>
<dbReference type="GO" id="GO:0005829">
    <property type="term" value="C:cytosol"/>
    <property type="evidence" value="ECO:0007669"/>
    <property type="project" value="TreeGrafter"/>
</dbReference>
<dbReference type="Gene3D" id="3.40.50.300">
    <property type="entry name" value="P-loop containing nucleotide triphosphate hydrolases"/>
    <property type="match status" value="1"/>
</dbReference>
<reference evidence="1 2" key="1">
    <citation type="submission" date="2020-08" db="EMBL/GenBank/DDBJ databases">
        <title>Sequencing the genomes of 1000 actinobacteria strains.</title>
        <authorList>
            <person name="Klenk H.-P."/>
        </authorList>
    </citation>
    <scope>NUCLEOTIDE SEQUENCE [LARGE SCALE GENOMIC DNA]</scope>
    <source>
        <strain evidence="1 2">DSM 105369</strain>
    </source>
</reference>
<keyword evidence="2" id="KW-1185">Reference proteome</keyword>
<proteinExistence type="predicted"/>
<dbReference type="GO" id="GO:0051782">
    <property type="term" value="P:negative regulation of cell division"/>
    <property type="evidence" value="ECO:0007669"/>
    <property type="project" value="TreeGrafter"/>
</dbReference>
<gene>
    <name evidence="1" type="ORF">FHU39_003062</name>
</gene>
<dbReference type="EMBL" id="JACHVQ010000002">
    <property type="protein sequence ID" value="MBB2893044.1"/>
    <property type="molecule type" value="Genomic_DNA"/>
</dbReference>
<protein>
    <submittedName>
        <fullName evidence="1">Secretion/DNA translocation related CpaE-like protein</fullName>
    </submittedName>
</protein>
<dbReference type="AlphaFoldDB" id="A0A839NAM8"/>
<evidence type="ECO:0000313" key="1">
    <source>
        <dbReference type="EMBL" id="MBB2893044.1"/>
    </source>
</evidence>
<dbReference type="Proteomes" id="UP000559182">
    <property type="component" value="Unassembled WGS sequence"/>
</dbReference>
<dbReference type="SUPFAM" id="SSF52540">
    <property type="entry name" value="P-loop containing nucleoside triphosphate hydrolases"/>
    <property type="match status" value="1"/>
</dbReference>
<accession>A0A839NAM8</accession>
<comment type="caution">
    <text evidence="1">The sequence shown here is derived from an EMBL/GenBank/DDBJ whole genome shotgun (WGS) entry which is preliminary data.</text>
</comment>
<dbReference type="GO" id="GO:0016887">
    <property type="term" value="F:ATP hydrolysis activity"/>
    <property type="evidence" value="ECO:0007669"/>
    <property type="project" value="TreeGrafter"/>
</dbReference>
<dbReference type="InterPro" id="IPR050625">
    <property type="entry name" value="ParA/MinD_ATPase"/>
</dbReference>
<dbReference type="GO" id="GO:0009898">
    <property type="term" value="C:cytoplasmic side of plasma membrane"/>
    <property type="evidence" value="ECO:0007669"/>
    <property type="project" value="TreeGrafter"/>
</dbReference>
<dbReference type="PANTHER" id="PTHR43384:SF11">
    <property type="entry name" value="SEPTUM SITE DETERMINING PROTEIN"/>
    <property type="match status" value="1"/>
</dbReference>
<organism evidence="1 2">
    <name type="scientific">Flexivirga oryzae</name>
    <dbReference type="NCBI Taxonomy" id="1794944"/>
    <lineage>
        <taxon>Bacteria</taxon>
        <taxon>Bacillati</taxon>
        <taxon>Actinomycetota</taxon>
        <taxon>Actinomycetes</taxon>
        <taxon>Micrococcales</taxon>
        <taxon>Dermacoccaceae</taxon>
        <taxon>Flexivirga</taxon>
    </lineage>
</organism>
<sequence>MNDVMTIAVLGGGTGAGATTALVGLAVRAAAAGREVTVVDADPCGGGIDVAFGLETEPGVRWEDLLGSDGPLDGERLTQRLPARSGGPKVLSFGRQWCDLPADLLEHAMSALRQVSELVLVDLGRDLRTARTAEYDEVLLVSRGSPCGLAAAGATAQRLGRPALLLVRGMREQQAVDAAQALGLECAGCLPEDRHLSGDCERGLPAGSRGRSSYAGACDRLLRELLVSRRAAA</sequence>
<evidence type="ECO:0000313" key="2">
    <source>
        <dbReference type="Proteomes" id="UP000559182"/>
    </source>
</evidence>
<dbReference type="InterPro" id="IPR027417">
    <property type="entry name" value="P-loop_NTPase"/>
</dbReference>
<dbReference type="GO" id="GO:0005524">
    <property type="term" value="F:ATP binding"/>
    <property type="evidence" value="ECO:0007669"/>
    <property type="project" value="TreeGrafter"/>
</dbReference>
<name>A0A839NAM8_9MICO</name>